<dbReference type="InterPro" id="IPR004107">
    <property type="entry name" value="Integrase_SAM-like_N"/>
</dbReference>
<gene>
    <name evidence="7" type="ORF">GCM10009575_072850</name>
</gene>
<feature type="domain" description="Tyr recombinase" evidence="5">
    <location>
        <begin position="196"/>
        <end position="381"/>
    </location>
</feature>
<evidence type="ECO:0000313" key="8">
    <source>
        <dbReference type="Proteomes" id="UP001500418"/>
    </source>
</evidence>
<dbReference type="PANTHER" id="PTHR30349:SF81">
    <property type="entry name" value="TYROSINE RECOMBINASE XERC"/>
    <property type="match status" value="1"/>
</dbReference>
<sequence>MGARTGEIERDITAIRLPKWGRVIPAEGVVPWLVVGPDEEPVEPIRRYLRDFTARNRPGSVRSYAYGLLRWWRWLQAVGVEWDRATTAEARDLVLWLRQADKPRNSPRRASAHTAGKVNPITRKRNLGDGYEPRTVRHNNAVVRSFYEFWLEIGEGPLVNPVPLDRKGRRPHAHHNPLEPFRAEGRIRYNLKVPRSRPREIPDECWKELFGSLRSNRDRAILALDLSCAARASEVLGLRGVDLDWGDQLVRVRRKGSDAEQWLPASPEAFIWLRLYLADLGLLEPNDPIWWTLRRRDHGDGLRHQPMNYDALRAVLRRVNALLGTNYTMHDLRHTAALRMSRDESLSLRDVQTILGHAHLSTTADIYLIEDEARVIRRVAEHLAARELRAQQPPPPVAVGYHATDLDVLFGGLPR</sequence>
<evidence type="ECO:0000256" key="1">
    <source>
        <dbReference type="ARBA" id="ARBA00022908"/>
    </source>
</evidence>
<accession>A0ABN1R0C2</accession>
<feature type="domain" description="Core-binding (CB)" evidence="6">
    <location>
        <begin position="36"/>
        <end position="151"/>
    </location>
</feature>
<keyword evidence="1" id="KW-0229">DNA integration</keyword>
<evidence type="ECO:0000256" key="3">
    <source>
        <dbReference type="ARBA" id="ARBA00023172"/>
    </source>
</evidence>
<evidence type="ECO:0000313" key="7">
    <source>
        <dbReference type="EMBL" id="GAA0950057.1"/>
    </source>
</evidence>
<dbReference type="Gene3D" id="1.10.150.130">
    <property type="match status" value="1"/>
</dbReference>
<dbReference type="InterPro" id="IPR044068">
    <property type="entry name" value="CB"/>
</dbReference>
<dbReference type="EMBL" id="BAAAID010000065">
    <property type="protein sequence ID" value="GAA0950057.1"/>
    <property type="molecule type" value="Genomic_DNA"/>
</dbReference>
<dbReference type="InterPro" id="IPR010998">
    <property type="entry name" value="Integrase_recombinase_N"/>
</dbReference>
<dbReference type="Gene3D" id="1.10.443.10">
    <property type="entry name" value="Intergrase catalytic core"/>
    <property type="match status" value="1"/>
</dbReference>
<keyword evidence="3" id="KW-0233">DNA recombination</keyword>
<name>A0ABN1R0C2_9ACTN</name>
<keyword evidence="2 4" id="KW-0238">DNA-binding</keyword>
<dbReference type="InterPro" id="IPR011010">
    <property type="entry name" value="DNA_brk_join_enz"/>
</dbReference>
<evidence type="ECO:0000259" key="6">
    <source>
        <dbReference type="PROSITE" id="PS51900"/>
    </source>
</evidence>
<keyword evidence="8" id="KW-1185">Reference proteome</keyword>
<organism evidence="7 8">
    <name type="scientific">Streptomyces rhizosphaericus</name>
    <dbReference type="NCBI Taxonomy" id="114699"/>
    <lineage>
        <taxon>Bacteria</taxon>
        <taxon>Bacillati</taxon>
        <taxon>Actinomycetota</taxon>
        <taxon>Actinomycetes</taxon>
        <taxon>Kitasatosporales</taxon>
        <taxon>Streptomycetaceae</taxon>
        <taxon>Streptomyces</taxon>
        <taxon>Streptomyces violaceusniger group</taxon>
    </lineage>
</organism>
<dbReference type="Pfam" id="PF02899">
    <property type="entry name" value="Phage_int_SAM_1"/>
    <property type="match status" value="1"/>
</dbReference>
<dbReference type="Pfam" id="PF00589">
    <property type="entry name" value="Phage_integrase"/>
    <property type="match status" value="1"/>
</dbReference>
<dbReference type="SUPFAM" id="SSF56349">
    <property type="entry name" value="DNA breaking-rejoining enzymes"/>
    <property type="match status" value="1"/>
</dbReference>
<dbReference type="InterPro" id="IPR013762">
    <property type="entry name" value="Integrase-like_cat_sf"/>
</dbReference>
<protein>
    <submittedName>
        <fullName evidence="7">Site-specific integrase</fullName>
    </submittedName>
</protein>
<dbReference type="InterPro" id="IPR050090">
    <property type="entry name" value="Tyrosine_recombinase_XerCD"/>
</dbReference>
<comment type="caution">
    <text evidence="7">The sequence shown here is derived from an EMBL/GenBank/DDBJ whole genome shotgun (WGS) entry which is preliminary data.</text>
</comment>
<dbReference type="PROSITE" id="PS51898">
    <property type="entry name" value="TYR_RECOMBINASE"/>
    <property type="match status" value="1"/>
</dbReference>
<dbReference type="PROSITE" id="PS51900">
    <property type="entry name" value="CB"/>
    <property type="match status" value="1"/>
</dbReference>
<evidence type="ECO:0000259" key="5">
    <source>
        <dbReference type="PROSITE" id="PS51898"/>
    </source>
</evidence>
<dbReference type="CDD" id="cd00397">
    <property type="entry name" value="DNA_BRE_C"/>
    <property type="match status" value="1"/>
</dbReference>
<reference evidence="7 8" key="1">
    <citation type="journal article" date="2019" name="Int. J. Syst. Evol. Microbiol.">
        <title>The Global Catalogue of Microorganisms (GCM) 10K type strain sequencing project: providing services to taxonomists for standard genome sequencing and annotation.</title>
        <authorList>
            <consortium name="The Broad Institute Genomics Platform"/>
            <consortium name="The Broad Institute Genome Sequencing Center for Infectious Disease"/>
            <person name="Wu L."/>
            <person name="Ma J."/>
        </authorList>
    </citation>
    <scope>NUCLEOTIDE SEQUENCE [LARGE SCALE GENOMIC DNA]</scope>
    <source>
        <strain evidence="7 8">JCM 11444</strain>
    </source>
</reference>
<dbReference type="PANTHER" id="PTHR30349">
    <property type="entry name" value="PHAGE INTEGRASE-RELATED"/>
    <property type="match status" value="1"/>
</dbReference>
<dbReference type="InterPro" id="IPR002104">
    <property type="entry name" value="Integrase_catalytic"/>
</dbReference>
<proteinExistence type="predicted"/>
<evidence type="ECO:0000256" key="4">
    <source>
        <dbReference type="PROSITE-ProRule" id="PRU01248"/>
    </source>
</evidence>
<dbReference type="Proteomes" id="UP001500418">
    <property type="component" value="Unassembled WGS sequence"/>
</dbReference>
<evidence type="ECO:0000256" key="2">
    <source>
        <dbReference type="ARBA" id="ARBA00023125"/>
    </source>
</evidence>